<evidence type="ECO:0000256" key="1">
    <source>
        <dbReference type="SAM" id="MobiDB-lite"/>
    </source>
</evidence>
<sequence length="235" mass="27260">MRCSCNTWPQGVHQEEVFANTNRMLCCCCWPPYLCALALSVIDVSIVGIFTYRSADLLYRSGNDANWIDFGMFFILLGFFVCEMLSLITLLFSHRRNNSRYVQPRLTLLTGQFIITTLICIILILYLMGFSEKLNEIVISSYEYLADDKLDKDDRLRAIHELFNYAIGTFLVVFVYTIYELFELYITRKYQNTLDTPPEFIPVRHQEPPVLAGPKLSIGQSHLPPPPPYNPQYRQ</sequence>
<feature type="transmembrane region" description="Helical" evidence="2">
    <location>
        <begin position="72"/>
        <end position="94"/>
    </location>
</feature>
<name>A0A915PWY1_9BILA</name>
<feature type="compositionally biased region" description="Pro residues" evidence="1">
    <location>
        <begin position="223"/>
        <end position="235"/>
    </location>
</feature>
<evidence type="ECO:0000313" key="4">
    <source>
        <dbReference type="WBParaSite" id="sdigi.contig517.g8783.t1"/>
    </source>
</evidence>
<feature type="transmembrane region" description="Helical" evidence="2">
    <location>
        <begin position="33"/>
        <end position="52"/>
    </location>
</feature>
<keyword evidence="2" id="KW-0472">Membrane</keyword>
<dbReference type="AlphaFoldDB" id="A0A915PWY1"/>
<organism evidence="3 4">
    <name type="scientific">Setaria digitata</name>
    <dbReference type="NCBI Taxonomy" id="48799"/>
    <lineage>
        <taxon>Eukaryota</taxon>
        <taxon>Metazoa</taxon>
        <taxon>Ecdysozoa</taxon>
        <taxon>Nematoda</taxon>
        <taxon>Chromadorea</taxon>
        <taxon>Rhabditida</taxon>
        <taxon>Spirurina</taxon>
        <taxon>Spiruromorpha</taxon>
        <taxon>Filarioidea</taxon>
        <taxon>Setariidae</taxon>
        <taxon>Setaria</taxon>
    </lineage>
</organism>
<protein>
    <submittedName>
        <fullName evidence="4">Uncharacterized protein</fullName>
    </submittedName>
</protein>
<reference evidence="4" key="1">
    <citation type="submission" date="2022-11" db="UniProtKB">
        <authorList>
            <consortium name="WormBaseParasite"/>
        </authorList>
    </citation>
    <scope>IDENTIFICATION</scope>
</reference>
<evidence type="ECO:0000313" key="3">
    <source>
        <dbReference type="Proteomes" id="UP000887581"/>
    </source>
</evidence>
<feature type="transmembrane region" description="Helical" evidence="2">
    <location>
        <begin position="162"/>
        <end position="182"/>
    </location>
</feature>
<accession>A0A915PWY1</accession>
<dbReference type="Proteomes" id="UP000887581">
    <property type="component" value="Unplaced"/>
</dbReference>
<keyword evidence="2" id="KW-0812">Transmembrane</keyword>
<feature type="region of interest" description="Disordered" evidence="1">
    <location>
        <begin position="216"/>
        <end position="235"/>
    </location>
</feature>
<keyword evidence="2" id="KW-1133">Transmembrane helix</keyword>
<evidence type="ECO:0000256" key="2">
    <source>
        <dbReference type="SAM" id="Phobius"/>
    </source>
</evidence>
<feature type="transmembrane region" description="Helical" evidence="2">
    <location>
        <begin position="106"/>
        <end position="128"/>
    </location>
</feature>
<proteinExistence type="predicted"/>
<dbReference type="WBParaSite" id="sdigi.contig517.g8783.t1">
    <property type="protein sequence ID" value="sdigi.contig517.g8783.t1"/>
    <property type="gene ID" value="sdigi.contig517.g8783"/>
</dbReference>
<keyword evidence="3" id="KW-1185">Reference proteome</keyword>